<feature type="region of interest" description="Disordered" evidence="1">
    <location>
        <begin position="54"/>
        <end position="92"/>
    </location>
</feature>
<accession>A0A2P6VES6</accession>
<reference evidence="2 3" key="1">
    <citation type="journal article" date="2018" name="Plant J.">
        <title>Genome sequences of Chlorella sorokiniana UTEX 1602 and Micractinium conductrix SAG 241.80: implications to maltose excretion by a green alga.</title>
        <authorList>
            <person name="Arriola M.B."/>
            <person name="Velmurugan N."/>
            <person name="Zhang Y."/>
            <person name="Plunkett M.H."/>
            <person name="Hondzo H."/>
            <person name="Barney B.M."/>
        </authorList>
    </citation>
    <scope>NUCLEOTIDE SEQUENCE [LARGE SCALE GENOMIC DNA]</scope>
    <source>
        <strain evidence="2 3">SAG 241.80</strain>
    </source>
</reference>
<proteinExistence type="predicted"/>
<comment type="caution">
    <text evidence="2">The sequence shown here is derived from an EMBL/GenBank/DDBJ whole genome shotgun (WGS) entry which is preliminary data.</text>
</comment>
<dbReference type="Proteomes" id="UP000239649">
    <property type="component" value="Unassembled WGS sequence"/>
</dbReference>
<evidence type="ECO:0000313" key="3">
    <source>
        <dbReference type="Proteomes" id="UP000239649"/>
    </source>
</evidence>
<sequence>MPPRPPGGGRRTFEEKVAEDYAYMRRRMGVLAQRSVARQELLDAAERDLQAAAEQAAKQLAEAEQRSQQRQQGEQQQPGGEQQQRRHDKAPG</sequence>
<evidence type="ECO:0000313" key="2">
    <source>
        <dbReference type="EMBL" id="PSC72595.1"/>
    </source>
</evidence>
<protein>
    <submittedName>
        <fullName evidence="2">Uncharacterized protein</fullName>
    </submittedName>
</protein>
<gene>
    <name evidence="2" type="ORF">C2E20_4292</name>
</gene>
<dbReference type="AlphaFoldDB" id="A0A2P6VES6"/>
<evidence type="ECO:0000256" key="1">
    <source>
        <dbReference type="SAM" id="MobiDB-lite"/>
    </source>
</evidence>
<keyword evidence="3" id="KW-1185">Reference proteome</keyword>
<feature type="compositionally biased region" description="Basic and acidic residues" evidence="1">
    <location>
        <begin position="83"/>
        <end position="92"/>
    </location>
</feature>
<name>A0A2P6VES6_9CHLO</name>
<dbReference type="EMBL" id="LHPF02000010">
    <property type="protein sequence ID" value="PSC72595.1"/>
    <property type="molecule type" value="Genomic_DNA"/>
</dbReference>
<organism evidence="2 3">
    <name type="scientific">Micractinium conductrix</name>
    <dbReference type="NCBI Taxonomy" id="554055"/>
    <lineage>
        <taxon>Eukaryota</taxon>
        <taxon>Viridiplantae</taxon>
        <taxon>Chlorophyta</taxon>
        <taxon>core chlorophytes</taxon>
        <taxon>Trebouxiophyceae</taxon>
        <taxon>Chlorellales</taxon>
        <taxon>Chlorellaceae</taxon>
        <taxon>Chlorella clade</taxon>
        <taxon>Micractinium</taxon>
    </lineage>
</organism>
<feature type="compositionally biased region" description="Low complexity" evidence="1">
    <location>
        <begin position="68"/>
        <end position="82"/>
    </location>
</feature>